<dbReference type="InterPro" id="IPR036188">
    <property type="entry name" value="FAD/NAD-bd_sf"/>
</dbReference>
<dbReference type="Pfam" id="PF07992">
    <property type="entry name" value="Pyr_redox_2"/>
    <property type="match status" value="1"/>
</dbReference>
<dbReference type="RefSeq" id="WP_235056525.1">
    <property type="nucleotide sequence ID" value="NZ_JAKFHA010000027.1"/>
</dbReference>
<dbReference type="PRINTS" id="PR00368">
    <property type="entry name" value="FADPNR"/>
</dbReference>
<name>A0AA41Q7P7_9ACTN</name>
<accession>A0AA41Q7P7</accession>
<evidence type="ECO:0000313" key="6">
    <source>
        <dbReference type="Proteomes" id="UP001165378"/>
    </source>
</evidence>
<dbReference type="Gene3D" id="1.10.10.1100">
    <property type="entry name" value="BFD-like [2Fe-2S]-binding domain"/>
    <property type="match status" value="1"/>
</dbReference>
<reference evidence="5" key="1">
    <citation type="submission" date="2022-01" db="EMBL/GenBank/DDBJ databases">
        <title>Genome-Based Taxonomic Classification of the Phylum Actinobacteria.</title>
        <authorList>
            <person name="Gao Y."/>
        </authorList>
    </citation>
    <scope>NUCLEOTIDE SEQUENCE</scope>
    <source>
        <strain evidence="5">KLBMP 8922</strain>
    </source>
</reference>
<evidence type="ECO:0000256" key="1">
    <source>
        <dbReference type="ARBA" id="ARBA00023002"/>
    </source>
</evidence>
<dbReference type="EMBL" id="JAKFHA010000027">
    <property type="protein sequence ID" value="MCF2531879.1"/>
    <property type="molecule type" value="Genomic_DNA"/>
</dbReference>
<keyword evidence="1" id="KW-0560">Oxidoreductase</keyword>
<evidence type="ECO:0000259" key="3">
    <source>
        <dbReference type="Pfam" id="PF04324"/>
    </source>
</evidence>
<dbReference type="InterPro" id="IPR023753">
    <property type="entry name" value="FAD/NAD-binding_dom"/>
</dbReference>
<organism evidence="5 6">
    <name type="scientific">Yinghuangia soli</name>
    <dbReference type="NCBI Taxonomy" id="2908204"/>
    <lineage>
        <taxon>Bacteria</taxon>
        <taxon>Bacillati</taxon>
        <taxon>Actinomycetota</taxon>
        <taxon>Actinomycetes</taxon>
        <taxon>Kitasatosporales</taxon>
        <taxon>Streptomycetaceae</taxon>
        <taxon>Yinghuangia</taxon>
    </lineage>
</organism>
<dbReference type="PANTHER" id="PTHR42949">
    <property type="entry name" value="ANAEROBIC GLYCEROL-3-PHOSPHATE DEHYDROGENASE SUBUNIT B"/>
    <property type="match status" value="1"/>
</dbReference>
<sequence>MTDVNDVNDLNDGVRDRYDLAVIGAGPAGFAAAVTAADAGLAVVILDAGRAAGGQFYRQPAAALRAARPDRLHHGWRAYTAWTGRLAAHVAAGTINHLTDHHVWTVERLDADAADGRGLAGAGSATAETAASPGTLFAVHAVIGAGGATGRAVQASAVLLATGAYERQLPFPGWTLPGVVTAGGAQAQLKDSLVVPGRRVVVAGTGPLLLSVAASLALAGAKVPAVVEAADPLRYARHAKALALNPGKLIEGAGYAATLVRHGIPVRPRHVVVAAHGERRVEAVSIARTDRAGRPVPGRERMITCDALAVGYGLDAQLEIALELGCGTRREPDGGWVLTVDAQQRTGVPGVWAAGETTGVGGAQLALIEGELAAHSIAATLPAGGFAVRAAGASRPGRAMSQTAQPSAGDGGETGSADRVGPVAAAGRSVGSAARPGRKVAKLVRRRARLRAFADVLQQVHTLPERWSDNLRADTAVCRCEEVPYAAVRDAVTDLGATDSRSVKLLTRAGMGWCQGRMCGTAVQCLVGELTGGEAKAAPAARPLACPVPLGVLAEGAFAPAAPASGTSPAPAAAAPPHAERPADPPD</sequence>
<dbReference type="InterPro" id="IPR017224">
    <property type="entry name" value="Opine_Oxase_asu/HCN_bsu"/>
</dbReference>
<dbReference type="Pfam" id="PF04324">
    <property type="entry name" value="Fer2_BFD"/>
    <property type="match status" value="1"/>
</dbReference>
<keyword evidence="6" id="KW-1185">Reference proteome</keyword>
<dbReference type="InterPro" id="IPR007419">
    <property type="entry name" value="BFD-like_2Fe2S-bd_dom"/>
</dbReference>
<feature type="domain" description="BFD-like [2Fe-2S]-binding" evidence="3">
    <location>
        <begin position="477"/>
        <end position="526"/>
    </location>
</feature>
<dbReference type="CDD" id="cd19946">
    <property type="entry name" value="GlpA-like_Fer2_BFD-like"/>
    <property type="match status" value="1"/>
</dbReference>
<dbReference type="PANTHER" id="PTHR42949:SF3">
    <property type="entry name" value="ANAEROBIC GLYCEROL-3-PHOSPHATE DEHYDROGENASE SUBUNIT B"/>
    <property type="match status" value="1"/>
</dbReference>
<feature type="region of interest" description="Disordered" evidence="2">
    <location>
        <begin position="561"/>
        <end position="587"/>
    </location>
</feature>
<evidence type="ECO:0000313" key="5">
    <source>
        <dbReference type="EMBL" id="MCF2531879.1"/>
    </source>
</evidence>
<proteinExistence type="predicted"/>
<dbReference type="AlphaFoldDB" id="A0AA41Q7P7"/>
<dbReference type="PRINTS" id="PR00411">
    <property type="entry name" value="PNDRDTASEI"/>
</dbReference>
<gene>
    <name evidence="5" type="ORF">LZ495_32330</name>
</gene>
<dbReference type="PIRSF" id="PIRSF037495">
    <property type="entry name" value="Opine_OX_OoxA/HcnB"/>
    <property type="match status" value="1"/>
</dbReference>
<dbReference type="Proteomes" id="UP001165378">
    <property type="component" value="Unassembled WGS sequence"/>
</dbReference>
<dbReference type="GO" id="GO:0016491">
    <property type="term" value="F:oxidoreductase activity"/>
    <property type="evidence" value="ECO:0007669"/>
    <property type="project" value="UniProtKB-KW"/>
</dbReference>
<dbReference type="SUPFAM" id="SSF51905">
    <property type="entry name" value="FAD/NAD(P)-binding domain"/>
    <property type="match status" value="1"/>
</dbReference>
<feature type="domain" description="FAD/NAD(P)-binding" evidence="4">
    <location>
        <begin position="18"/>
        <end position="361"/>
    </location>
</feature>
<comment type="caution">
    <text evidence="5">The sequence shown here is derived from an EMBL/GenBank/DDBJ whole genome shotgun (WGS) entry which is preliminary data.</text>
</comment>
<protein>
    <submittedName>
        <fullName evidence="5">NAD(P)/FAD-dependent oxidoreductase</fullName>
    </submittedName>
</protein>
<dbReference type="InterPro" id="IPR041854">
    <property type="entry name" value="BFD-like_2Fe2S-bd_dom_sf"/>
</dbReference>
<dbReference type="InterPro" id="IPR051691">
    <property type="entry name" value="Metab_Enz_Cyan_OpOx_G3PDH"/>
</dbReference>
<feature type="compositionally biased region" description="Basic and acidic residues" evidence="2">
    <location>
        <begin position="578"/>
        <end position="587"/>
    </location>
</feature>
<dbReference type="Gene3D" id="3.50.50.60">
    <property type="entry name" value="FAD/NAD(P)-binding domain"/>
    <property type="match status" value="3"/>
</dbReference>
<evidence type="ECO:0000256" key="2">
    <source>
        <dbReference type="SAM" id="MobiDB-lite"/>
    </source>
</evidence>
<feature type="region of interest" description="Disordered" evidence="2">
    <location>
        <begin position="397"/>
        <end position="420"/>
    </location>
</feature>
<evidence type="ECO:0000259" key="4">
    <source>
        <dbReference type="Pfam" id="PF07992"/>
    </source>
</evidence>
<feature type="compositionally biased region" description="Low complexity" evidence="2">
    <location>
        <begin position="561"/>
        <end position="577"/>
    </location>
</feature>